<dbReference type="EMBL" id="JAUTAS010000001">
    <property type="protein sequence ID" value="MDQ1108783.1"/>
    <property type="molecule type" value="Genomic_DNA"/>
</dbReference>
<protein>
    <submittedName>
        <fullName evidence="1">Uncharacterized protein</fullName>
    </submittedName>
</protein>
<evidence type="ECO:0000313" key="2">
    <source>
        <dbReference type="Proteomes" id="UP001226084"/>
    </source>
</evidence>
<accession>A0AAP5EEI2</accession>
<gene>
    <name evidence="1" type="ORF">QE424_001942</name>
</gene>
<sequence>MGWLLGLDQSKAKSRGQLRCVALSSIFVLLAAQFVPSTAYPQADSRCSAIVERSDDGSVIRVCEVLFQRLWSQDAEKLTGSYVQITGYVAYLEEMPYLFASKDMYLYSGGRGGIWLRLHPSEKERFDRVASGGLPVTVAGRYSSGKGGFKALGTIEVVGRHYWEQEVPGNPPRLPED</sequence>
<name>A0AAP5EEI2_9GAMM</name>
<organism evidence="1 2">
    <name type="scientific">Stenotrophomonas rhizophila</name>
    <dbReference type="NCBI Taxonomy" id="216778"/>
    <lineage>
        <taxon>Bacteria</taxon>
        <taxon>Pseudomonadati</taxon>
        <taxon>Pseudomonadota</taxon>
        <taxon>Gammaproteobacteria</taxon>
        <taxon>Lysobacterales</taxon>
        <taxon>Lysobacteraceae</taxon>
        <taxon>Stenotrophomonas</taxon>
    </lineage>
</organism>
<reference evidence="1" key="1">
    <citation type="submission" date="2023-07" db="EMBL/GenBank/DDBJ databases">
        <title>Functional and genomic diversity of the sorghum phyllosphere microbiome.</title>
        <authorList>
            <person name="Shade A."/>
        </authorList>
    </citation>
    <scope>NUCLEOTIDE SEQUENCE</scope>
    <source>
        <strain evidence="1">SORGH_AS_0457</strain>
    </source>
</reference>
<dbReference type="AlphaFoldDB" id="A0AAP5EEI2"/>
<dbReference type="RefSeq" id="WP_307107045.1">
    <property type="nucleotide sequence ID" value="NZ_JAUTAS010000001.1"/>
</dbReference>
<dbReference type="Proteomes" id="UP001226084">
    <property type="component" value="Unassembled WGS sequence"/>
</dbReference>
<proteinExistence type="predicted"/>
<comment type="caution">
    <text evidence="1">The sequence shown here is derived from an EMBL/GenBank/DDBJ whole genome shotgun (WGS) entry which is preliminary data.</text>
</comment>
<evidence type="ECO:0000313" key="1">
    <source>
        <dbReference type="EMBL" id="MDQ1108783.1"/>
    </source>
</evidence>